<feature type="region of interest" description="Disordered" evidence="2">
    <location>
        <begin position="1"/>
        <end position="108"/>
    </location>
</feature>
<feature type="compositionally biased region" description="Basic and acidic residues" evidence="2">
    <location>
        <begin position="1222"/>
        <end position="1237"/>
    </location>
</feature>
<proteinExistence type="predicted"/>
<feature type="region of interest" description="Disordered" evidence="2">
    <location>
        <begin position="1222"/>
        <end position="1242"/>
    </location>
</feature>
<accession>A0A8X7CH34</accession>
<evidence type="ECO:0000313" key="3">
    <source>
        <dbReference type="EMBL" id="GFY66546.1"/>
    </source>
</evidence>
<dbReference type="PANTHER" id="PTHR23159">
    <property type="entry name" value="CENTROSOMAL PROTEIN 2"/>
    <property type="match status" value="1"/>
</dbReference>
<dbReference type="InterPro" id="IPR036322">
    <property type="entry name" value="WD40_repeat_dom_sf"/>
</dbReference>
<dbReference type="OrthoDB" id="6430526at2759"/>
<dbReference type="InterPro" id="IPR015943">
    <property type="entry name" value="WD40/YVTN_repeat-like_dom_sf"/>
</dbReference>
<keyword evidence="1" id="KW-0175">Coiled coil</keyword>
<feature type="compositionally biased region" description="Polar residues" evidence="2">
    <location>
        <begin position="870"/>
        <end position="879"/>
    </location>
</feature>
<reference evidence="3" key="1">
    <citation type="submission" date="2020-08" db="EMBL/GenBank/DDBJ databases">
        <title>Multicomponent nature underlies the extraordinary mechanical properties of spider dragline silk.</title>
        <authorList>
            <person name="Kono N."/>
            <person name="Nakamura H."/>
            <person name="Mori M."/>
            <person name="Yoshida Y."/>
            <person name="Ohtoshi R."/>
            <person name="Malay A.D."/>
            <person name="Moran D.A.P."/>
            <person name="Tomita M."/>
            <person name="Numata K."/>
            <person name="Arakawa K."/>
        </authorList>
    </citation>
    <scope>NUCLEOTIDE SEQUENCE</scope>
</reference>
<evidence type="ECO:0008006" key="5">
    <source>
        <dbReference type="Google" id="ProtNLM"/>
    </source>
</evidence>
<dbReference type="Gene3D" id="2.130.10.10">
    <property type="entry name" value="YVTN repeat-like/Quinoprotein amine dehydrogenase"/>
    <property type="match status" value="1"/>
</dbReference>
<organism evidence="3 4">
    <name type="scientific">Trichonephila inaurata madagascariensis</name>
    <dbReference type="NCBI Taxonomy" id="2747483"/>
    <lineage>
        <taxon>Eukaryota</taxon>
        <taxon>Metazoa</taxon>
        <taxon>Ecdysozoa</taxon>
        <taxon>Arthropoda</taxon>
        <taxon>Chelicerata</taxon>
        <taxon>Arachnida</taxon>
        <taxon>Araneae</taxon>
        <taxon>Araneomorphae</taxon>
        <taxon>Entelegynae</taxon>
        <taxon>Araneoidea</taxon>
        <taxon>Nephilidae</taxon>
        <taxon>Trichonephila</taxon>
        <taxon>Trichonephila inaurata</taxon>
    </lineage>
</organism>
<dbReference type="Proteomes" id="UP000886998">
    <property type="component" value="Unassembled WGS sequence"/>
</dbReference>
<evidence type="ECO:0000256" key="2">
    <source>
        <dbReference type="SAM" id="MobiDB-lite"/>
    </source>
</evidence>
<protein>
    <recommendedName>
        <fullName evidence="5">Cilia- and flagella-associated protein 43</fullName>
    </recommendedName>
</protein>
<dbReference type="PANTHER" id="PTHR23159:SF31">
    <property type="entry name" value="CENTROSOME-ASSOCIATED PROTEIN CEP250 ISOFORM X1"/>
    <property type="match status" value="1"/>
</dbReference>
<keyword evidence="4" id="KW-1185">Reference proteome</keyword>
<evidence type="ECO:0000256" key="1">
    <source>
        <dbReference type="SAM" id="Coils"/>
    </source>
</evidence>
<feature type="region of interest" description="Disordered" evidence="2">
    <location>
        <begin position="850"/>
        <end position="879"/>
    </location>
</feature>
<sequence>MIRRRNKILIKEEKQDNDKKEKQDNDKEEKQDNDKKDEKQQNNEQDNDKKDEKQQNNEQDNDKKGEKQDNKEQAQELISVVQQEEHERENSDPEEINLEPDQDDIQPGNDITDEVEVDEVYDLNLLSITKPHVGAAYCLSMNRNSSILVSQGVDSKLFFFHLKDFTFIPLGFYLNHHQVDHFGWLNYANNNEFNEARNGTTLGDKISDINLEETSEIGKEVLEKLKYKEKKEKREAREQELGISRHITPPRILCFLPSTVPGRIWLSLGKNDTGYLFEFEFVNRFQNQPIDFIPLRALEVETSEMVPILSMNFSSCGNFLLMGPEDRTLHICNLKEPFDPSSGQNFRKIEADESGLDIVDSVYISPDGSLLTKGGQDMNQIEFKLNMAGFKDMIDYRVIPAFINESSDKFPTCTSSFTEVLSLEEALQLELSEKYNESKKQIMQRLEKVKSKYMSFKEEYDAYMEECRLVSNCPTAVSFFREKIKALQKDLDKKFERDLVTVSLTKQKYFDCFKSRIKCEKFSVENDGEKLDSYRECHWPTSLTLSHEKQLQVYGVNVENKENPPGDLENGAASDIVLKYNKRKQELAERLKERIATEEALESIVLNEEAYKNTEKEIDDHLYRFKDDGNYDYSYPTLKKPFSKKHERTSLFLSTIQNFWQLFNSYVNDVQRMKNSGVTLENEKSIAEQAYVLPSRTLIDWNAKSKEEWAKPNECRKDYSKIISIKNEWVQRKFKNFYKLLQVVKPKIDCEKKFYEIRFLMKCIELNSWKSTLHEEKLCIKILQELEQLLTAEKNDLSIIEDEMFSLKSLRQHEKSNWINLYHELIKMIGRNHKHKGYFKQIFKKKLVQKEDRKSHLRHSSSESSESEQNIDSADDSQSTNLLDVNKNLLEKVIDLRLKRQEVELKMKHYKRKIRSAQVKYNAIMRKIQKINDAMNETYEKLNILMETRKQTFDTFIWPFVLYPSNIHSDYFSDKNNSPVEQEQLIEIEMSKIYQVINQKVKVVNSAVIASVLLLSSKVISAEIQDMIVIASNFSSVLDSVSATTDDYFENLELSESLEGVGSDHELKDEKMNIIGKILATVKDPISLSEKSSFDSISKECVSSERTCDEKEYVTSKEAFEKEYFAEVFGLDQFQDEDYEIKEEKLHSWHDVCNDMDLLGLVDKSHLHFEDTSKIVSSAIPCSTTAKAWISSDSSTVDYFMCPFTYDTPEKIQEKEGLIEEEKTGTSNHVEETKDHEDDLEQDYPTYSQGGLVLTLPVLRDMEKDDPESFPYTNFYQDIESHEELKAVGVREHIEPTRTLEMDTLYNFIPTPLFDFVFVNTWAITYILNFYSKVKASSHNLEQELNFLQDEVMSTKRALSYKQQDLIKAKRELYAAMKSKFFHVIDLNLLQDTIENPHFYVKQAEFKAELDVMKKKLKKMKESEALALKSIDQLRLEDTQICYELLELRKDFRFLNENYSAKCQVLPKIGALASPKEEDIQSSEENP</sequence>
<name>A0A8X7CH34_9ARAC</name>
<dbReference type="EMBL" id="BMAV01016099">
    <property type="protein sequence ID" value="GFY66546.1"/>
    <property type="molecule type" value="Genomic_DNA"/>
</dbReference>
<gene>
    <name evidence="3" type="primary">AVEN_76141_1</name>
    <name evidence="3" type="ORF">TNIN_438141</name>
</gene>
<comment type="caution">
    <text evidence="3">The sequence shown here is derived from an EMBL/GenBank/DDBJ whole genome shotgun (WGS) entry which is preliminary data.</text>
</comment>
<feature type="compositionally biased region" description="Acidic residues" evidence="2">
    <location>
        <begin position="92"/>
        <end position="104"/>
    </location>
</feature>
<feature type="coiled-coil region" evidence="1">
    <location>
        <begin position="1331"/>
        <end position="1358"/>
    </location>
</feature>
<feature type="compositionally biased region" description="Basic and acidic residues" evidence="2">
    <location>
        <begin position="9"/>
        <end position="74"/>
    </location>
</feature>
<feature type="coiled-coil region" evidence="1">
    <location>
        <begin position="886"/>
        <end position="920"/>
    </location>
</feature>
<feature type="coiled-coil region" evidence="1">
    <location>
        <begin position="432"/>
        <end position="466"/>
    </location>
</feature>
<evidence type="ECO:0000313" key="4">
    <source>
        <dbReference type="Proteomes" id="UP000886998"/>
    </source>
</evidence>
<dbReference type="SUPFAM" id="SSF50978">
    <property type="entry name" value="WD40 repeat-like"/>
    <property type="match status" value="1"/>
</dbReference>